<feature type="repeat" description="RCC1" evidence="1">
    <location>
        <begin position="201"/>
        <end position="239"/>
    </location>
</feature>
<dbReference type="InterPro" id="IPR051553">
    <property type="entry name" value="Ran_GTPase-activating"/>
</dbReference>
<evidence type="ECO:0000256" key="1">
    <source>
        <dbReference type="PROSITE-ProRule" id="PRU00235"/>
    </source>
</evidence>
<reference evidence="2" key="1">
    <citation type="submission" date="2021-02" db="EMBL/GenBank/DDBJ databases">
        <authorList>
            <person name="Dougan E. K."/>
            <person name="Rhodes N."/>
            <person name="Thang M."/>
            <person name="Chan C."/>
        </authorList>
    </citation>
    <scope>NUCLEOTIDE SEQUENCE</scope>
</reference>
<dbReference type="PROSITE" id="PS50012">
    <property type="entry name" value="RCC1_3"/>
    <property type="match status" value="4"/>
</dbReference>
<dbReference type="SUPFAM" id="SSF50985">
    <property type="entry name" value="RCC1/BLIP-II"/>
    <property type="match status" value="1"/>
</dbReference>
<dbReference type="Gene3D" id="2.130.10.30">
    <property type="entry name" value="Regulator of chromosome condensation 1/beta-lactamase-inhibitor protein II"/>
    <property type="match status" value="2"/>
</dbReference>
<protein>
    <submittedName>
        <fullName evidence="2">Uncharacterized protein</fullName>
    </submittedName>
</protein>
<dbReference type="GO" id="GO:0005737">
    <property type="term" value="C:cytoplasm"/>
    <property type="evidence" value="ECO:0007669"/>
    <property type="project" value="TreeGrafter"/>
</dbReference>
<dbReference type="PANTHER" id="PTHR45982">
    <property type="entry name" value="REGULATOR OF CHROMOSOME CONDENSATION"/>
    <property type="match status" value="1"/>
</dbReference>
<comment type="caution">
    <text evidence="2">The sequence shown here is derived from an EMBL/GenBank/DDBJ whole genome shotgun (WGS) entry which is preliminary data.</text>
</comment>
<dbReference type="Proteomes" id="UP000626109">
    <property type="component" value="Unassembled WGS sequence"/>
</dbReference>
<proteinExistence type="predicted"/>
<dbReference type="AlphaFoldDB" id="A0A813LCE2"/>
<dbReference type="InterPro" id="IPR009091">
    <property type="entry name" value="RCC1/BLIP-II"/>
</dbReference>
<dbReference type="InterPro" id="IPR000408">
    <property type="entry name" value="Reg_chr_condens"/>
</dbReference>
<dbReference type="GO" id="GO:0005085">
    <property type="term" value="F:guanyl-nucleotide exchange factor activity"/>
    <property type="evidence" value="ECO:0007669"/>
    <property type="project" value="TreeGrafter"/>
</dbReference>
<name>A0A813LCE2_POLGL</name>
<dbReference type="Pfam" id="PF13540">
    <property type="entry name" value="RCC1_2"/>
    <property type="match status" value="5"/>
</dbReference>
<feature type="repeat" description="RCC1" evidence="1">
    <location>
        <begin position="162"/>
        <end position="200"/>
    </location>
</feature>
<evidence type="ECO:0000313" key="3">
    <source>
        <dbReference type="Proteomes" id="UP000626109"/>
    </source>
</evidence>
<dbReference type="PANTHER" id="PTHR45982:SF1">
    <property type="entry name" value="REGULATOR OF CHROMOSOME CONDENSATION"/>
    <property type="match status" value="1"/>
</dbReference>
<feature type="repeat" description="RCC1" evidence="1">
    <location>
        <begin position="123"/>
        <end position="161"/>
    </location>
</feature>
<accession>A0A813LCE2</accession>
<gene>
    <name evidence="2" type="ORF">PGLA2088_LOCUS45341</name>
</gene>
<organism evidence="2 3">
    <name type="scientific">Polarella glacialis</name>
    <name type="common">Dinoflagellate</name>
    <dbReference type="NCBI Taxonomy" id="89957"/>
    <lineage>
        <taxon>Eukaryota</taxon>
        <taxon>Sar</taxon>
        <taxon>Alveolata</taxon>
        <taxon>Dinophyceae</taxon>
        <taxon>Suessiales</taxon>
        <taxon>Suessiaceae</taxon>
        <taxon>Polarella</taxon>
    </lineage>
</organism>
<dbReference type="EMBL" id="CAJNNW010035674">
    <property type="protein sequence ID" value="CAE8729194.1"/>
    <property type="molecule type" value="Genomic_DNA"/>
</dbReference>
<evidence type="ECO:0000313" key="2">
    <source>
        <dbReference type="EMBL" id="CAE8729194.1"/>
    </source>
</evidence>
<sequence length="576" mass="60729">MAQLVQLSDGQRLLRQDLLLLRDVLLYGDGAEKNDSEATAGRRLPRLHSDLVLDRLLPFLALPERQKVVLAAGSFRSCVVQPDGQVVCFGRISHGQCDVPGTLGSVVAVAAGGRHTCAVRADGQLACFGSNSHGQCDVPPDLGPVVAVGAGGIHTYALQADGRVVCFGDNGPGQCSVPLDLGPVVALAAGNLHTCVVQSDGRLVCFGHNANGQCNVPADLGPVVSVAAGVLHACAVQADGRLVCFGDTSYGQCDVPPDIGAVVAVSASHFHTCALQADGQLVCFGRNGRGECNVPTDQKSVVAVATGTKTCALQADGQLVCFGFNSWGQCDVPADIAPIRVGLVSDRSSPHSSSFQLRSGRDVNPGVEQCVQHLDEPAVILPSEAQSIVDEQHSSWVAHNLGSSVGSEMAGPGPALDTEMEPLVLLQFSRSTDRFHAALVSSDELEPVRAALSEAGHQWQLPGGATILVGPTQFRAAVLAVAGRVLLPCHILVAQSLEPLVQEVVNRLPSKQKVHVRREEPVAYVGRAEEDLVVLVRRTFLEVSGRYLRAPDSVVQSTTEAMERHAVNPRRMRVED</sequence>
<feature type="repeat" description="RCC1" evidence="1">
    <location>
        <begin position="84"/>
        <end position="122"/>
    </location>
</feature>